<organism evidence="1 2">
    <name type="scientific">Agromyces cerinus subsp. cerinus</name>
    <dbReference type="NCBI Taxonomy" id="232089"/>
    <lineage>
        <taxon>Bacteria</taxon>
        <taxon>Bacillati</taxon>
        <taxon>Actinomycetota</taxon>
        <taxon>Actinomycetes</taxon>
        <taxon>Micrococcales</taxon>
        <taxon>Microbacteriaceae</taxon>
        <taxon>Agromyces</taxon>
    </lineage>
</organism>
<protein>
    <recommendedName>
        <fullName evidence="3">Lipoprotein</fullName>
    </recommendedName>
</protein>
<evidence type="ECO:0008006" key="3">
    <source>
        <dbReference type="Google" id="ProtNLM"/>
    </source>
</evidence>
<dbReference type="PROSITE" id="PS51257">
    <property type="entry name" value="PROKAR_LIPOPROTEIN"/>
    <property type="match status" value="1"/>
</dbReference>
<dbReference type="STRING" id="232089.SAMN05443544_3316"/>
<evidence type="ECO:0000313" key="2">
    <source>
        <dbReference type="Proteomes" id="UP000184699"/>
    </source>
</evidence>
<accession>A0A1N6HME1</accession>
<dbReference type="EMBL" id="FSRJ01000004">
    <property type="protein sequence ID" value="SIO20859.1"/>
    <property type="molecule type" value="Genomic_DNA"/>
</dbReference>
<dbReference type="AlphaFoldDB" id="A0A1N6HME1"/>
<evidence type="ECO:0000313" key="1">
    <source>
        <dbReference type="EMBL" id="SIO20859.1"/>
    </source>
</evidence>
<dbReference type="RefSeq" id="WP_074261406.1">
    <property type="nucleotide sequence ID" value="NZ_FSRJ01000004.1"/>
</dbReference>
<reference evidence="2" key="1">
    <citation type="submission" date="2016-11" db="EMBL/GenBank/DDBJ databases">
        <authorList>
            <person name="Varghese N."/>
            <person name="Submissions S."/>
        </authorList>
    </citation>
    <scope>NUCLEOTIDE SEQUENCE [LARGE SCALE GENOMIC DNA]</scope>
    <source>
        <strain evidence="2">DSM 8595</strain>
    </source>
</reference>
<dbReference type="OrthoDB" id="3784033at2"/>
<keyword evidence="2" id="KW-1185">Reference proteome</keyword>
<dbReference type="InterPro" id="IPR006311">
    <property type="entry name" value="TAT_signal"/>
</dbReference>
<sequence length="301" mass="31652">MSRARLTRRHAMPLAALFTVAATALGLTACAPLARIPAAELPEGLSARVQQGRLDIEAHRLVVRIENDGDAPVTVERLEVDSPTLAPGMVRSEPFEVAPGDALQIRLPLSASECGDGSTPPDPEVTILLDVETEAGAASGEITADDPHGTLARVANSDCLAEAVERVAAIEMPEHLRTTGSGTEQRAFIDVEVVPAASAAGDADGSFVIDRVYGTTLLNAEGGVDWPLGTEVSADGAPVTIVLPVRPARCDAHAIADDKRGTILPFEIRTSDGREGRLDRSSGDTLKAELYAYYGERCALE</sequence>
<gene>
    <name evidence="1" type="ORF">SAMN05443544_3316</name>
</gene>
<name>A0A1N6HME1_9MICO</name>
<dbReference type="PROSITE" id="PS51318">
    <property type="entry name" value="TAT"/>
    <property type="match status" value="1"/>
</dbReference>
<dbReference type="Proteomes" id="UP000184699">
    <property type="component" value="Unassembled WGS sequence"/>
</dbReference>
<proteinExistence type="predicted"/>